<evidence type="ECO:0000256" key="3">
    <source>
        <dbReference type="ARBA" id="ARBA00022525"/>
    </source>
</evidence>
<dbReference type="AlphaFoldDB" id="A0A8T2Q4F2"/>
<evidence type="ECO:0000313" key="7">
    <source>
        <dbReference type="EMBL" id="KAH7278555.1"/>
    </source>
</evidence>
<proteinExistence type="inferred from homology"/>
<accession>A0A8T2Q4F2</accession>
<evidence type="ECO:0000256" key="4">
    <source>
        <dbReference type="ARBA" id="ARBA00022729"/>
    </source>
</evidence>
<gene>
    <name evidence="7" type="ORF">KP509_38G046200</name>
</gene>
<dbReference type="Proteomes" id="UP000825935">
    <property type="component" value="Chromosome 38"/>
</dbReference>
<protein>
    <recommendedName>
        <fullName evidence="9">Epidermal patterning factor-like protein</fullName>
    </recommendedName>
</protein>
<comment type="similarity">
    <text evidence="2">Belongs to the plant cysteine rich small secretory peptide family. Epidermal patterning factor subfamily.</text>
</comment>
<evidence type="ECO:0000256" key="1">
    <source>
        <dbReference type="ARBA" id="ARBA00004613"/>
    </source>
</evidence>
<organism evidence="7 8">
    <name type="scientific">Ceratopteris richardii</name>
    <name type="common">Triangle waterfern</name>
    <dbReference type="NCBI Taxonomy" id="49495"/>
    <lineage>
        <taxon>Eukaryota</taxon>
        <taxon>Viridiplantae</taxon>
        <taxon>Streptophyta</taxon>
        <taxon>Embryophyta</taxon>
        <taxon>Tracheophyta</taxon>
        <taxon>Polypodiopsida</taxon>
        <taxon>Polypodiidae</taxon>
        <taxon>Polypodiales</taxon>
        <taxon>Pteridineae</taxon>
        <taxon>Pteridaceae</taxon>
        <taxon>Parkerioideae</taxon>
        <taxon>Ceratopteris</taxon>
    </lineage>
</organism>
<dbReference type="OrthoDB" id="1937916at2759"/>
<dbReference type="PANTHER" id="PTHR33109:SF4">
    <property type="entry name" value="EPIDERMAL PATTERNING FACTOR-LIKE PROTEIN 6"/>
    <property type="match status" value="1"/>
</dbReference>
<sequence length="151" mass="16854">MRKYIAFFLVLVEAMATISLPVLCKGALVGEGSISQSLRNEVQQESLDFQVRIFHSSLHVQVVKSQRARLMVRLGCAKKFVVGGGAATQSMVSSLGSSPPHCIDRCGHCTPCVAVHVPVQPKTRKHKQMGLQEYYPEIWHCKCRSRIFAYH</sequence>
<name>A0A8T2Q4F2_CERRI</name>
<evidence type="ECO:0000256" key="6">
    <source>
        <dbReference type="SAM" id="SignalP"/>
    </source>
</evidence>
<dbReference type="GO" id="GO:0005576">
    <property type="term" value="C:extracellular region"/>
    <property type="evidence" value="ECO:0007669"/>
    <property type="project" value="UniProtKB-SubCell"/>
</dbReference>
<evidence type="ECO:0000313" key="8">
    <source>
        <dbReference type="Proteomes" id="UP000825935"/>
    </source>
</evidence>
<comment type="caution">
    <text evidence="7">The sequence shown here is derived from an EMBL/GenBank/DDBJ whole genome shotgun (WGS) entry which is preliminary data.</text>
</comment>
<dbReference type="EMBL" id="CM035443">
    <property type="protein sequence ID" value="KAH7278555.1"/>
    <property type="molecule type" value="Genomic_DNA"/>
</dbReference>
<feature type="chain" id="PRO_5035909677" description="Epidermal patterning factor-like protein" evidence="6">
    <location>
        <begin position="17"/>
        <end position="151"/>
    </location>
</feature>
<evidence type="ECO:0000256" key="5">
    <source>
        <dbReference type="ARBA" id="ARBA00023157"/>
    </source>
</evidence>
<reference evidence="7" key="1">
    <citation type="submission" date="2021-08" db="EMBL/GenBank/DDBJ databases">
        <title>WGS assembly of Ceratopteris richardii.</title>
        <authorList>
            <person name="Marchant D.B."/>
            <person name="Chen G."/>
            <person name="Jenkins J."/>
            <person name="Shu S."/>
            <person name="Leebens-Mack J."/>
            <person name="Grimwood J."/>
            <person name="Schmutz J."/>
            <person name="Soltis P."/>
            <person name="Soltis D."/>
            <person name="Chen Z.-H."/>
        </authorList>
    </citation>
    <scope>NUCLEOTIDE SEQUENCE</scope>
    <source>
        <strain evidence="7">Whitten #5841</strain>
        <tissue evidence="7">Leaf</tissue>
    </source>
</reference>
<evidence type="ECO:0008006" key="9">
    <source>
        <dbReference type="Google" id="ProtNLM"/>
    </source>
</evidence>
<keyword evidence="4 6" id="KW-0732">Signal</keyword>
<keyword evidence="8" id="KW-1185">Reference proteome</keyword>
<keyword evidence="5" id="KW-1015">Disulfide bond</keyword>
<evidence type="ECO:0000256" key="2">
    <source>
        <dbReference type="ARBA" id="ARBA00008127"/>
    </source>
</evidence>
<dbReference type="GO" id="GO:0010052">
    <property type="term" value="P:guard cell differentiation"/>
    <property type="evidence" value="ECO:0007669"/>
    <property type="project" value="TreeGrafter"/>
</dbReference>
<dbReference type="InterPro" id="IPR039455">
    <property type="entry name" value="EPFL"/>
</dbReference>
<keyword evidence="3" id="KW-0964">Secreted</keyword>
<dbReference type="PANTHER" id="PTHR33109">
    <property type="entry name" value="EPIDERMAL PATTERNING FACTOR-LIKE PROTEIN 4"/>
    <property type="match status" value="1"/>
</dbReference>
<feature type="signal peptide" evidence="6">
    <location>
        <begin position="1"/>
        <end position="16"/>
    </location>
</feature>
<comment type="subcellular location">
    <subcellularLocation>
        <location evidence="1">Secreted</location>
    </subcellularLocation>
</comment>
<dbReference type="Pfam" id="PF17181">
    <property type="entry name" value="EPF"/>
    <property type="match status" value="1"/>
</dbReference>